<dbReference type="EMBL" id="DXHV01000082">
    <property type="protein sequence ID" value="HIW01484.1"/>
    <property type="molecule type" value="Genomic_DNA"/>
</dbReference>
<evidence type="ECO:0000313" key="2">
    <source>
        <dbReference type="EMBL" id="HIW01484.1"/>
    </source>
</evidence>
<dbReference type="Pfam" id="PF13432">
    <property type="entry name" value="TPR_16"/>
    <property type="match status" value="1"/>
</dbReference>
<protein>
    <submittedName>
        <fullName evidence="2">Tetratricopeptide repeat protein</fullName>
    </submittedName>
</protein>
<reference evidence="2" key="1">
    <citation type="journal article" date="2021" name="PeerJ">
        <title>Extensive microbial diversity within the chicken gut microbiome revealed by metagenomics and culture.</title>
        <authorList>
            <person name="Gilroy R."/>
            <person name="Ravi A."/>
            <person name="Getino M."/>
            <person name="Pursley I."/>
            <person name="Horton D.L."/>
            <person name="Alikhan N.F."/>
            <person name="Baker D."/>
            <person name="Gharbi K."/>
            <person name="Hall N."/>
            <person name="Watson M."/>
            <person name="Adriaenssens E.M."/>
            <person name="Foster-Nyarko E."/>
            <person name="Jarju S."/>
            <person name="Secka A."/>
            <person name="Antonio M."/>
            <person name="Oren A."/>
            <person name="Chaudhuri R.R."/>
            <person name="La Ragione R."/>
            <person name="Hildebrand F."/>
            <person name="Pallen M.J."/>
        </authorList>
    </citation>
    <scope>NUCLEOTIDE SEQUENCE</scope>
    <source>
        <strain evidence="2">ChiHecec2B26-446</strain>
    </source>
</reference>
<gene>
    <name evidence="2" type="ORF">H9894_09925</name>
</gene>
<evidence type="ECO:0000256" key="1">
    <source>
        <dbReference type="PROSITE-ProRule" id="PRU00339"/>
    </source>
</evidence>
<dbReference type="GO" id="GO:0097363">
    <property type="term" value="F:protein O-acetylglucosaminyltransferase activity"/>
    <property type="evidence" value="ECO:0007669"/>
    <property type="project" value="TreeGrafter"/>
</dbReference>
<dbReference type="PANTHER" id="PTHR44366:SF1">
    <property type="entry name" value="UDP-N-ACETYLGLUCOSAMINE--PEPTIDE N-ACETYLGLUCOSAMINYLTRANSFERASE 110 KDA SUBUNIT"/>
    <property type="match status" value="1"/>
</dbReference>
<sequence length="210" mass="23530">MKDKYDDIDEYIRDLQDAIQKSDGQCAAHHYNLGLALLSKRDFMAAEGCFRDALRESPHMAEAMVQLGGICLQHGDLDGCLNYNTEAAACRPKFAVAESNIAFVHLQRRDPDKALSHLAKALKWDPKFVQARNDEVIAYFMKGDYAKCEECCRALLADEPSFAPAWQNLALALFEQERYQEAKEAMDKAASLGFSVPEGFQQEMAAKLAQ</sequence>
<dbReference type="InterPro" id="IPR011990">
    <property type="entry name" value="TPR-like_helical_dom_sf"/>
</dbReference>
<name>A0A9D1PZB6_9BACT</name>
<dbReference type="InterPro" id="IPR037919">
    <property type="entry name" value="OGT"/>
</dbReference>
<evidence type="ECO:0000313" key="3">
    <source>
        <dbReference type="Proteomes" id="UP000886752"/>
    </source>
</evidence>
<feature type="repeat" description="TPR" evidence="1">
    <location>
        <begin position="27"/>
        <end position="60"/>
    </location>
</feature>
<accession>A0A9D1PZB6</accession>
<dbReference type="InterPro" id="IPR019734">
    <property type="entry name" value="TPR_rpt"/>
</dbReference>
<dbReference type="GO" id="GO:0006493">
    <property type="term" value="P:protein O-linked glycosylation"/>
    <property type="evidence" value="ECO:0007669"/>
    <property type="project" value="InterPro"/>
</dbReference>
<dbReference type="PANTHER" id="PTHR44366">
    <property type="entry name" value="UDP-N-ACETYLGLUCOSAMINE--PEPTIDE N-ACETYLGLUCOSAMINYLTRANSFERASE 110 KDA SUBUNIT"/>
    <property type="match status" value="1"/>
</dbReference>
<dbReference type="Pfam" id="PF14559">
    <property type="entry name" value="TPR_19"/>
    <property type="match status" value="1"/>
</dbReference>
<dbReference type="SMART" id="SM00028">
    <property type="entry name" value="TPR"/>
    <property type="match status" value="5"/>
</dbReference>
<feature type="repeat" description="TPR" evidence="1">
    <location>
        <begin position="95"/>
        <end position="128"/>
    </location>
</feature>
<comment type="caution">
    <text evidence="2">The sequence shown here is derived from an EMBL/GenBank/DDBJ whole genome shotgun (WGS) entry which is preliminary data.</text>
</comment>
<reference evidence="2" key="2">
    <citation type="submission" date="2021-04" db="EMBL/GenBank/DDBJ databases">
        <authorList>
            <person name="Gilroy R."/>
        </authorList>
    </citation>
    <scope>NUCLEOTIDE SEQUENCE</scope>
    <source>
        <strain evidence="2">ChiHecec2B26-446</strain>
    </source>
</reference>
<dbReference type="Proteomes" id="UP000886752">
    <property type="component" value="Unassembled WGS sequence"/>
</dbReference>
<dbReference type="SUPFAM" id="SSF48452">
    <property type="entry name" value="TPR-like"/>
    <property type="match status" value="1"/>
</dbReference>
<dbReference type="AlphaFoldDB" id="A0A9D1PZB6"/>
<keyword evidence="1" id="KW-0802">TPR repeat</keyword>
<dbReference type="Gene3D" id="1.25.40.10">
    <property type="entry name" value="Tetratricopeptide repeat domain"/>
    <property type="match status" value="2"/>
</dbReference>
<organism evidence="2 3">
    <name type="scientific">Candidatus Desulfovibrio intestinipullorum</name>
    <dbReference type="NCBI Taxonomy" id="2838536"/>
    <lineage>
        <taxon>Bacteria</taxon>
        <taxon>Pseudomonadati</taxon>
        <taxon>Thermodesulfobacteriota</taxon>
        <taxon>Desulfovibrionia</taxon>
        <taxon>Desulfovibrionales</taxon>
        <taxon>Desulfovibrionaceae</taxon>
        <taxon>Desulfovibrio</taxon>
    </lineage>
</organism>
<proteinExistence type="predicted"/>
<dbReference type="PROSITE" id="PS50005">
    <property type="entry name" value="TPR"/>
    <property type="match status" value="2"/>
</dbReference>